<evidence type="ECO:0000313" key="2">
    <source>
        <dbReference type="Proteomes" id="UP001221208"/>
    </source>
</evidence>
<dbReference type="Proteomes" id="UP001221208">
    <property type="component" value="Unassembled WGS sequence"/>
</dbReference>
<dbReference type="EMBL" id="JAQQXR010000010">
    <property type="protein sequence ID" value="MDC8760094.1"/>
    <property type="molecule type" value="Genomic_DNA"/>
</dbReference>
<organism evidence="1 2">
    <name type="scientific">Janthinobacterium fluminis</name>
    <dbReference type="NCBI Taxonomy" id="2987524"/>
    <lineage>
        <taxon>Bacteria</taxon>
        <taxon>Pseudomonadati</taxon>
        <taxon>Pseudomonadota</taxon>
        <taxon>Betaproteobacteria</taxon>
        <taxon>Burkholderiales</taxon>
        <taxon>Oxalobacteraceae</taxon>
        <taxon>Janthinobacterium</taxon>
    </lineage>
</organism>
<accession>A0ABT5K5C6</accession>
<gene>
    <name evidence="1" type="ORF">OIK44_21115</name>
</gene>
<evidence type="ECO:0000313" key="1">
    <source>
        <dbReference type="EMBL" id="MDC8760094.1"/>
    </source>
</evidence>
<evidence type="ECO:0008006" key="3">
    <source>
        <dbReference type="Google" id="ProtNLM"/>
    </source>
</evidence>
<keyword evidence="2" id="KW-1185">Reference proteome</keyword>
<protein>
    <recommendedName>
        <fullName evidence="3">Glycine zipper domain-containing protein</fullName>
    </recommendedName>
</protein>
<name>A0ABT5K5C6_9BURK</name>
<reference evidence="1 2" key="1">
    <citation type="submission" date="2022-10" db="EMBL/GenBank/DDBJ databases">
        <title>Janthinobacterium sp. hw3 Genome sequencing.</title>
        <authorList>
            <person name="Park S."/>
        </authorList>
    </citation>
    <scope>NUCLEOTIDE SEQUENCE [LARGE SCALE GENOMIC DNA]</scope>
    <source>
        <strain evidence="2">hw3</strain>
    </source>
</reference>
<proteinExistence type="predicted"/>
<dbReference type="RefSeq" id="WP_273673674.1">
    <property type="nucleotide sequence ID" value="NZ_JAQQXR010000010.1"/>
</dbReference>
<comment type="caution">
    <text evidence="1">The sequence shown here is derived from an EMBL/GenBank/DDBJ whole genome shotgun (WGS) entry which is preliminary data.</text>
</comment>
<sequence length="184" mass="18835">MASIVAGHFELQEQVEAARAALTRAGFAEGRISAFYVNQPGQHDVYELGGDRARSPGAKETPEGVGRGVLAGGVVGAALGAASAVVTGPVGPVLGALLGAHVGSLYSLHSMKEAGAPERGDENRLAPRRPGMLLAVQADDARQRARALALLRDLGAANIEQAEGAIVDGDWGDFDPLSVPVPAR</sequence>